<organism evidence="2 3">
    <name type="scientific">Tagetes erecta</name>
    <name type="common">African marigold</name>
    <dbReference type="NCBI Taxonomy" id="13708"/>
    <lineage>
        <taxon>Eukaryota</taxon>
        <taxon>Viridiplantae</taxon>
        <taxon>Streptophyta</taxon>
        <taxon>Embryophyta</taxon>
        <taxon>Tracheophyta</taxon>
        <taxon>Spermatophyta</taxon>
        <taxon>Magnoliopsida</taxon>
        <taxon>eudicotyledons</taxon>
        <taxon>Gunneridae</taxon>
        <taxon>Pentapetalae</taxon>
        <taxon>asterids</taxon>
        <taxon>campanulids</taxon>
        <taxon>Asterales</taxon>
        <taxon>Asteraceae</taxon>
        <taxon>Asteroideae</taxon>
        <taxon>Heliantheae alliance</taxon>
        <taxon>Tageteae</taxon>
        <taxon>Tagetes</taxon>
    </lineage>
</organism>
<gene>
    <name evidence="2" type="ORF">QVD17_05279</name>
</gene>
<evidence type="ECO:0000256" key="1">
    <source>
        <dbReference type="SAM" id="Phobius"/>
    </source>
</evidence>
<feature type="transmembrane region" description="Helical" evidence="1">
    <location>
        <begin position="37"/>
        <end position="57"/>
    </location>
</feature>
<keyword evidence="1" id="KW-0472">Membrane</keyword>
<sequence length="66" mass="7574">MTCRHLDEQTLWRLCLLDTFTFACLIKSKSFVTDPQFCFQVLMVCASYCYVSLLGGLRVSSWSPNV</sequence>
<dbReference type="EMBL" id="JAUHHV010000001">
    <property type="protein sequence ID" value="KAK1439461.1"/>
    <property type="molecule type" value="Genomic_DNA"/>
</dbReference>
<name>A0AAD8LHX0_TARER</name>
<dbReference type="Proteomes" id="UP001229421">
    <property type="component" value="Unassembled WGS sequence"/>
</dbReference>
<keyword evidence="1" id="KW-1133">Transmembrane helix</keyword>
<proteinExistence type="predicted"/>
<keyword evidence="1" id="KW-0812">Transmembrane</keyword>
<keyword evidence="3" id="KW-1185">Reference proteome</keyword>
<comment type="caution">
    <text evidence="2">The sequence shown here is derived from an EMBL/GenBank/DDBJ whole genome shotgun (WGS) entry which is preliminary data.</text>
</comment>
<reference evidence="2" key="1">
    <citation type="journal article" date="2023" name="bioRxiv">
        <title>Improved chromosome-level genome assembly for marigold (Tagetes erecta).</title>
        <authorList>
            <person name="Jiang F."/>
            <person name="Yuan L."/>
            <person name="Wang S."/>
            <person name="Wang H."/>
            <person name="Xu D."/>
            <person name="Wang A."/>
            <person name="Fan W."/>
        </authorList>
    </citation>
    <scope>NUCLEOTIDE SEQUENCE</scope>
    <source>
        <strain evidence="2">WSJ</strain>
        <tissue evidence="2">Leaf</tissue>
    </source>
</reference>
<dbReference type="AlphaFoldDB" id="A0AAD8LHX0"/>
<protein>
    <submittedName>
        <fullName evidence="2">Uncharacterized protein</fullName>
    </submittedName>
</protein>
<evidence type="ECO:0000313" key="2">
    <source>
        <dbReference type="EMBL" id="KAK1439461.1"/>
    </source>
</evidence>
<accession>A0AAD8LHX0</accession>
<evidence type="ECO:0000313" key="3">
    <source>
        <dbReference type="Proteomes" id="UP001229421"/>
    </source>
</evidence>